<feature type="domain" description="DUF7373" evidence="3">
    <location>
        <begin position="249"/>
        <end position="395"/>
    </location>
</feature>
<sequence>MLTIVVPALTAVLALTATGCGGTVAGSPVRIGPDVSTLDVGNFQTAPRVVGNAKNDRQARAREAQRLADYVALPSEADPSYVEDGWPLRSHIVLDRRTLGNLVINDTFDDVAKDLVAGWVNAETTAGDAQRRTANIAVLMFPNADIAKAVGPVLEHDDFTFNSTNQPATIPQPDTIAHWRPDVSSIGSWTVHDRYVVYIKVVDDTRAPDLPSLVGHVDRLLKTQIPLLDQFVPTPAADLPRIPLDPEGLLGRTLPSAPEAPFRPEPDGLYTGRGITTLLLNSNATTLAKLRENEVDLASFGNAVVFRSRTAAGADGLYKRWRFSENLDTDQRLVAIPAGITDPVECITQYSRYAGKETLLGHLCMLRVDRYVVQARSKQLPELHQQMSAQYALLTSR</sequence>
<comment type="caution">
    <text evidence="4">The sequence shown here is derived from an EMBL/GenBank/DDBJ whole genome shotgun (WGS) entry which is preliminary data.</text>
</comment>
<evidence type="ECO:0000256" key="1">
    <source>
        <dbReference type="SAM" id="SignalP"/>
    </source>
</evidence>
<dbReference type="Pfam" id="PF24088">
    <property type="entry name" value="DUF7373"/>
    <property type="match status" value="1"/>
</dbReference>
<dbReference type="InterPro" id="IPR056463">
    <property type="entry name" value="DUF7373_C"/>
</dbReference>
<dbReference type="EMBL" id="JADMLG010000005">
    <property type="protein sequence ID" value="MBH0777547.1"/>
    <property type="molecule type" value="Genomic_DNA"/>
</dbReference>
<evidence type="ECO:0000313" key="5">
    <source>
        <dbReference type="Proteomes" id="UP000655751"/>
    </source>
</evidence>
<keyword evidence="5" id="KW-1185">Reference proteome</keyword>
<keyword evidence="1" id="KW-0732">Signal</keyword>
<evidence type="ECO:0000259" key="2">
    <source>
        <dbReference type="Pfam" id="PF24088"/>
    </source>
</evidence>
<dbReference type="InterPro" id="IPR055797">
    <property type="entry name" value="DUF7373"/>
</dbReference>
<reference evidence="4" key="1">
    <citation type="submission" date="2020-11" db="EMBL/GenBank/DDBJ databases">
        <title>Nocardia NEAU-351.nov., a novel actinomycete isolated from the cow dung.</title>
        <authorList>
            <person name="Zhang X."/>
        </authorList>
    </citation>
    <scope>NUCLEOTIDE SEQUENCE</scope>
    <source>
        <strain evidence="4">NEAU-351</strain>
    </source>
</reference>
<dbReference type="AlphaFoldDB" id="A0A931N3A3"/>
<gene>
    <name evidence="4" type="ORF">IT779_14810</name>
</gene>
<protein>
    <submittedName>
        <fullName evidence="4">Uncharacterized protein</fullName>
    </submittedName>
</protein>
<evidence type="ECO:0000259" key="3">
    <source>
        <dbReference type="Pfam" id="PF24092"/>
    </source>
</evidence>
<name>A0A931N3A3_9NOCA</name>
<feature type="domain" description="DUF7373" evidence="2">
    <location>
        <begin position="51"/>
        <end position="244"/>
    </location>
</feature>
<organism evidence="4 5">
    <name type="scientific">Nocardia bovistercoris</name>
    <dbReference type="NCBI Taxonomy" id="2785916"/>
    <lineage>
        <taxon>Bacteria</taxon>
        <taxon>Bacillati</taxon>
        <taxon>Actinomycetota</taxon>
        <taxon>Actinomycetes</taxon>
        <taxon>Mycobacteriales</taxon>
        <taxon>Nocardiaceae</taxon>
        <taxon>Nocardia</taxon>
    </lineage>
</organism>
<dbReference type="Pfam" id="PF24092">
    <property type="entry name" value="DUF7373_C"/>
    <property type="match status" value="1"/>
</dbReference>
<proteinExistence type="predicted"/>
<feature type="signal peptide" evidence="1">
    <location>
        <begin position="1"/>
        <end position="17"/>
    </location>
</feature>
<dbReference type="Proteomes" id="UP000655751">
    <property type="component" value="Unassembled WGS sequence"/>
</dbReference>
<accession>A0A931N3A3</accession>
<evidence type="ECO:0000313" key="4">
    <source>
        <dbReference type="EMBL" id="MBH0777547.1"/>
    </source>
</evidence>
<feature type="chain" id="PRO_5039568312" evidence="1">
    <location>
        <begin position="18"/>
        <end position="397"/>
    </location>
</feature>